<evidence type="ECO:0000313" key="2">
    <source>
        <dbReference type="EMBL" id="PVU86796.1"/>
    </source>
</evidence>
<name>A0A2T9Y374_9FUNG</name>
<keyword evidence="3" id="KW-1185">Reference proteome</keyword>
<keyword evidence="1" id="KW-0472">Membrane</keyword>
<keyword evidence="1" id="KW-0812">Transmembrane</keyword>
<feature type="non-terminal residue" evidence="2">
    <location>
        <position position="62"/>
    </location>
</feature>
<comment type="caution">
    <text evidence="2">The sequence shown here is derived from an EMBL/GenBank/DDBJ whole genome shotgun (WGS) entry which is preliminary data.</text>
</comment>
<evidence type="ECO:0000256" key="1">
    <source>
        <dbReference type="SAM" id="Phobius"/>
    </source>
</evidence>
<dbReference type="AlphaFoldDB" id="A0A2T9Y374"/>
<dbReference type="EMBL" id="MBFS01003413">
    <property type="protein sequence ID" value="PVU86796.1"/>
    <property type="molecule type" value="Genomic_DNA"/>
</dbReference>
<sequence>FPDGLVDLMLVVLRYTLSPTWNLGGIILFLLDCLAAALTARLRFFASSDLVLISSLIRSFAV</sequence>
<proteinExistence type="predicted"/>
<reference evidence="2 3" key="1">
    <citation type="journal article" date="2018" name="MBio">
        <title>Comparative Genomics Reveals the Core Gene Toolbox for the Fungus-Insect Symbiosis.</title>
        <authorList>
            <person name="Wang Y."/>
            <person name="Stata M."/>
            <person name="Wang W."/>
            <person name="Stajich J.E."/>
            <person name="White M.M."/>
            <person name="Moncalvo J.M."/>
        </authorList>
    </citation>
    <scope>NUCLEOTIDE SEQUENCE [LARGE SCALE GENOMIC DNA]</scope>
    <source>
        <strain evidence="2 3">SC-DP-2</strain>
    </source>
</reference>
<protein>
    <submittedName>
        <fullName evidence="2">Uncharacterized protein</fullName>
    </submittedName>
</protein>
<gene>
    <name evidence="2" type="ORF">BB560_006603</name>
</gene>
<keyword evidence="1" id="KW-1133">Transmembrane helix</keyword>
<organism evidence="2 3">
    <name type="scientific">Smittium megazygosporum</name>
    <dbReference type="NCBI Taxonomy" id="133381"/>
    <lineage>
        <taxon>Eukaryota</taxon>
        <taxon>Fungi</taxon>
        <taxon>Fungi incertae sedis</taxon>
        <taxon>Zoopagomycota</taxon>
        <taxon>Kickxellomycotina</taxon>
        <taxon>Harpellomycetes</taxon>
        <taxon>Harpellales</taxon>
        <taxon>Legeriomycetaceae</taxon>
        <taxon>Smittium</taxon>
    </lineage>
</organism>
<feature type="transmembrane region" description="Helical" evidence="1">
    <location>
        <begin position="20"/>
        <end position="40"/>
    </location>
</feature>
<dbReference type="Proteomes" id="UP000245609">
    <property type="component" value="Unassembled WGS sequence"/>
</dbReference>
<accession>A0A2T9Y374</accession>
<feature type="non-terminal residue" evidence="2">
    <location>
        <position position="1"/>
    </location>
</feature>
<evidence type="ECO:0000313" key="3">
    <source>
        <dbReference type="Proteomes" id="UP000245609"/>
    </source>
</evidence>